<organism evidence="2 3">
    <name type="scientific">Metasolibacillus meyeri</name>
    <dbReference type="NCBI Taxonomy" id="1071052"/>
    <lineage>
        <taxon>Bacteria</taxon>
        <taxon>Bacillati</taxon>
        <taxon>Bacillota</taxon>
        <taxon>Bacilli</taxon>
        <taxon>Bacillales</taxon>
        <taxon>Caryophanaceae</taxon>
        <taxon>Metasolibacillus</taxon>
    </lineage>
</organism>
<dbReference type="RefSeq" id="WP_326123170.1">
    <property type="nucleotide sequence ID" value="NZ_JARSFG010000012.1"/>
</dbReference>
<feature type="transmembrane region" description="Helical" evidence="1">
    <location>
        <begin position="438"/>
        <end position="459"/>
    </location>
</feature>
<dbReference type="Proteomes" id="UP001344888">
    <property type="component" value="Unassembled WGS sequence"/>
</dbReference>
<keyword evidence="1" id="KW-0812">Transmembrane</keyword>
<keyword evidence="3" id="KW-1185">Reference proteome</keyword>
<comment type="caution">
    <text evidence="2">The sequence shown here is derived from an EMBL/GenBank/DDBJ whole genome shotgun (WGS) entry which is preliminary data.</text>
</comment>
<reference evidence="2 3" key="1">
    <citation type="submission" date="2023-03" db="EMBL/GenBank/DDBJ databases">
        <title>Bacillus Genome Sequencing.</title>
        <authorList>
            <person name="Dunlap C."/>
        </authorList>
    </citation>
    <scope>NUCLEOTIDE SEQUENCE [LARGE SCALE GENOMIC DNA]</scope>
    <source>
        <strain evidence="2 3">B-59205</strain>
    </source>
</reference>
<dbReference type="Pfam" id="PF10096">
    <property type="entry name" value="DUF2334"/>
    <property type="match status" value="1"/>
</dbReference>
<protein>
    <submittedName>
        <fullName evidence="2">DUF2334 domain-containing protein</fullName>
    </submittedName>
</protein>
<name>A0AAW9NRW9_9BACL</name>
<accession>A0AAW9NRW9</accession>
<evidence type="ECO:0000313" key="2">
    <source>
        <dbReference type="EMBL" id="MEC1178693.1"/>
    </source>
</evidence>
<sequence>MSFKYRLLIILYISGVAFFPHFVKAEEAKKEIALIYATSSQEITEDVQILYELLSVYANTDILAAQDIQQELLTSYERIVLVNFYPMELPNEAIRALNNFQGPAVVIGDSALQLDPFAGWHDGEKVKLLMVGEQVLTNPLYWQAPQLPTNVEVIQTASSFSTDYPFIVKIPNSNWSHIALFTKELIYEWSVTISQLLQLPQPTNHEAFIVLSDINMRTNVDHLAKLVTTLKEHEIPVILEVAPFADENGTQIYLDNNEELVSYLQKLQQEEAVFILASFTETVERSLHYLVRNNIYPTLLNGDSQIFNHLVQHRPFRIYPSEQNQQFIFPYTVRTELDGSDNPLYRMEQTIEQLLNIPGAIISFQYPSYLEPDYLIDIVNFMKSSNLKWINFGEKDFSVLTKNVSIAPIDEEGRLHTQLSFSIFERLSLFFDNNPFEFGLWILVITVGLFVAIFFINTLRLRITLRKRLFEERKYNG</sequence>
<dbReference type="InterPro" id="IPR018763">
    <property type="entry name" value="DUF2334"/>
</dbReference>
<keyword evidence="1" id="KW-1133">Transmembrane helix</keyword>
<keyword evidence="1" id="KW-0472">Membrane</keyword>
<dbReference type="EMBL" id="JARSFG010000012">
    <property type="protein sequence ID" value="MEC1178693.1"/>
    <property type="molecule type" value="Genomic_DNA"/>
</dbReference>
<evidence type="ECO:0000313" key="3">
    <source>
        <dbReference type="Proteomes" id="UP001344888"/>
    </source>
</evidence>
<evidence type="ECO:0000256" key="1">
    <source>
        <dbReference type="SAM" id="Phobius"/>
    </source>
</evidence>
<gene>
    <name evidence="2" type="ORF">P9B03_09385</name>
</gene>
<proteinExistence type="predicted"/>
<dbReference type="AlphaFoldDB" id="A0AAW9NRW9"/>